<comment type="caution">
    <text evidence="4">The sequence shown here is derived from an EMBL/GenBank/DDBJ whole genome shotgun (WGS) entry which is preliminary data.</text>
</comment>
<dbReference type="Pfam" id="PF24764">
    <property type="entry name" value="rva_4"/>
    <property type="match status" value="1"/>
</dbReference>
<dbReference type="Gene3D" id="3.30.420.10">
    <property type="entry name" value="Ribonuclease H-like superfamily/Ribonuclease H"/>
    <property type="match status" value="1"/>
</dbReference>
<feature type="compositionally biased region" description="Low complexity" evidence="2">
    <location>
        <begin position="993"/>
        <end position="1017"/>
    </location>
</feature>
<evidence type="ECO:0000313" key="5">
    <source>
        <dbReference type="Proteomes" id="UP001437256"/>
    </source>
</evidence>
<dbReference type="InterPro" id="IPR036397">
    <property type="entry name" value="RNaseH_sf"/>
</dbReference>
<evidence type="ECO:0000256" key="1">
    <source>
        <dbReference type="ARBA" id="ARBA00022884"/>
    </source>
</evidence>
<dbReference type="InterPro" id="IPR012337">
    <property type="entry name" value="RNaseH-like_sf"/>
</dbReference>
<proteinExistence type="predicted"/>
<dbReference type="InterPro" id="IPR058913">
    <property type="entry name" value="Integrase_dom_put"/>
</dbReference>
<sequence length="1307" mass="146677">MSPAHQSQILENFVQRYDELKRAVDIALQTNNIEHGQTLTREIILFKQRLQQHYRLFQPDELEVMTESAIQMVLHLDDMRNTLMDPPDRPFPLPESPNEPQQGPGRPRKAIDSNLLKMAVDMRRTKRLAEILGVHVRTLRRRALAEGLVEPGEPVYVEYETEEGLIMRVYRSSTGPVSDISDDDLDEAMKSIIIAFPSFGRRLIHGHLKFMGIHIPRSRVVASYGWVVGLPTQLFGVRRINRRIYTVPGPNSLWHHDGQHGLIRYKIVIHAFIDGFSCMVTGIQASNNNRAATVLDVFMESIRVHGCPSRTRGDHGTENGMVAEFMEALRGSNRGSYLYGKSIHNIRIERLWRDVTLGFGAKWKYFFQQLEVNDGLNVSNSHHIWLLQHLFLPEINQDAKTWAESWNRHPISLRHQQSQSPVEMFVFGMMERGLRGMDEIMDVQDDHLVDMSTEEARDTYGVDWDEMDDPAIVSHHNDSNLPDSDDASNPFSTHLPDHFSHVEVESPNCPLSEEQLENLTTSLQSFPWYWNKDMDSRRLVWQAAFVQVLMTGAMVLASVNTLKAIILLSSGLCLREVVLREVAQAFTRIKNKKLVAGSTRRNNRTDFDGPVLDRNGVTQHIKICLVPFIDSTLLTPAHIGLFSTKDCPTFRLFSAALPQLLGTFADYNLVVDVTIRVKSDMEDDLFPSLYRLIARHLNDNDFRLDDTEVPEDPPSPKDLNPLILCKVGRYNALHGAVIAQNLEIAGNQWTLKNLTDSSKFTPLQVSVDRKQVVFVSFIHPLSGKLPDDRLVHNCFGYRLLQAQKKLMRKPLLEFGCLLGCPGSQLDSPLAVADTVSLDPPAATLTSSDAETSTRRRQRTRSGSIGRSRSRSRQRQRLNEDAEYIPSRSVTPALTDITTRQSAIASTPTRLFSPVPSLNPFWSPSPAAIPDHPSPPPQEPSPPPATHISPTTADPFDLGTSSESTASLSSGQLSLPSAASGSPFLSSFDPLPASEPLSDPLSYSDPLPSSDPLSDPLAEPLPLSLASVSSITEPNAWRQSLRNTFGDQGRGFSIQSPTMEVAVSITIAMVKNYHGGATPNIPEDVQVRCFDMKKILMGDVFVTIGRTVQDEDGNILQSAGIGPAPRKAFIRKCIEELTSDKAYFKHAGDLKTWAFRPEHVQERAVYAKTVGTFMALHLQWIGVTGHPLIPALYIIILRGLDYCTNVANIAACIDSTLARQLSKWPVAIRGRINAEYLNPQSDVHQLAVSYLDNSTQVQLLVILYYDLRNLKPTLNRYPKYWDVITRQFGPGYANRFLHRHYFNPTLLS</sequence>
<feature type="compositionally biased region" description="Low complexity" evidence="2">
    <location>
        <begin position="957"/>
        <end position="974"/>
    </location>
</feature>
<dbReference type="EMBL" id="JBBXMP010000147">
    <property type="protein sequence ID" value="KAL0061141.1"/>
    <property type="molecule type" value="Genomic_DNA"/>
</dbReference>
<dbReference type="PANTHER" id="PTHR46791">
    <property type="entry name" value="EXPRESSED PROTEIN"/>
    <property type="match status" value="1"/>
</dbReference>
<feature type="region of interest" description="Disordered" evidence="2">
    <location>
        <begin position="921"/>
        <end position="1017"/>
    </location>
</feature>
<feature type="region of interest" description="Disordered" evidence="2">
    <location>
        <begin position="81"/>
        <end position="110"/>
    </location>
</feature>
<dbReference type="PROSITE" id="PS50994">
    <property type="entry name" value="INTEGRASE"/>
    <property type="match status" value="1"/>
</dbReference>
<dbReference type="Proteomes" id="UP001437256">
    <property type="component" value="Unassembled WGS sequence"/>
</dbReference>
<reference evidence="4 5" key="1">
    <citation type="submission" date="2024-05" db="EMBL/GenBank/DDBJ databases">
        <title>A draft genome resource for the thread blight pathogen Marasmius tenuissimus strain MS-2.</title>
        <authorList>
            <person name="Yulfo-Soto G.E."/>
            <person name="Baruah I.K."/>
            <person name="Amoako-Attah I."/>
            <person name="Bukari Y."/>
            <person name="Meinhardt L.W."/>
            <person name="Bailey B.A."/>
            <person name="Cohen S.P."/>
        </authorList>
    </citation>
    <scope>NUCLEOTIDE SEQUENCE [LARGE SCALE GENOMIC DNA]</scope>
    <source>
        <strain evidence="4 5">MS-2</strain>
    </source>
</reference>
<gene>
    <name evidence="4" type="ORF">AAF712_012061</name>
</gene>
<feature type="domain" description="Integrase catalytic" evidence="3">
    <location>
        <begin position="246"/>
        <end position="429"/>
    </location>
</feature>
<keyword evidence="1" id="KW-0694">RNA-binding</keyword>
<evidence type="ECO:0000313" key="4">
    <source>
        <dbReference type="EMBL" id="KAL0061141.1"/>
    </source>
</evidence>
<feature type="compositionally biased region" description="Pro residues" evidence="2">
    <location>
        <begin position="931"/>
        <end position="944"/>
    </location>
</feature>
<evidence type="ECO:0000256" key="2">
    <source>
        <dbReference type="SAM" id="MobiDB-lite"/>
    </source>
</evidence>
<keyword evidence="5" id="KW-1185">Reference proteome</keyword>
<protein>
    <recommendedName>
        <fullName evidence="3">Integrase catalytic domain-containing protein</fullName>
    </recommendedName>
</protein>
<dbReference type="PANTHER" id="PTHR46791:SF5">
    <property type="entry name" value="CLR5 DOMAIN-CONTAINING PROTEIN-RELATED"/>
    <property type="match status" value="1"/>
</dbReference>
<feature type="region of interest" description="Disordered" evidence="2">
    <location>
        <begin position="840"/>
        <end position="886"/>
    </location>
</feature>
<dbReference type="InterPro" id="IPR001584">
    <property type="entry name" value="Integrase_cat-core"/>
</dbReference>
<name>A0ABR2ZJG6_9AGAR</name>
<organism evidence="4 5">
    <name type="scientific">Marasmius tenuissimus</name>
    <dbReference type="NCBI Taxonomy" id="585030"/>
    <lineage>
        <taxon>Eukaryota</taxon>
        <taxon>Fungi</taxon>
        <taxon>Dikarya</taxon>
        <taxon>Basidiomycota</taxon>
        <taxon>Agaricomycotina</taxon>
        <taxon>Agaricomycetes</taxon>
        <taxon>Agaricomycetidae</taxon>
        <taxon>Agaricales</taxon>
        <taxon>Marasmiineae</taxon>
        <taxon>Marasmiaceae</taxon>
        <taxon>Marasmius</taxon>
    </lineage>
</organism>
<evidence type="ECO:0000259" key="3">
    <source>
        <dbReference type="PROSITE" id="PS50994"/>
    </source>
</evidence>
<accession>A0ABR2ZJG6</accession>
<dbReference type="SUPFAM" id="SSF53098">
    <property type="entry name" value="Ribonuclease H-like"/>
    <property type="match status" value="1"/>
</dbReference>